<accession>A0ACB8YRD5</accession>
<comment type="caution">
    <text evidence="1">The sequence shown here is derived from an EMBL/GenBank/DDBJ whole genome shotgun (WGS) entry which is preliminary data.</text>
</comment>
<evidence type="ECO:0000313" key="2">
    <source>
        <dbReference type="Proteomes" id="UP001056120"/>
    </source>
</evidence>
<reference evidence="1 2" key="2">
    <citation type="journal article" date="2022" name="Mol. Ecol. Resour.">
        <title>The genomes of chicory, endive, great burdock and yacon provide insights into Asteraceae paleo-polyploidization history and plant inulin production.</title>
        <authorList>
            <person name="Fan W."/>
            <person name="Wang S."/>
            <person name="Wang H."/>
            <person name="Wang A."/>
            <person name="Jiang F."/>
            <person name="Liu H."/>
            <person name="Zhao H."/>
            <person name="Xu D."/>
            <person name="Zhang Y."/>
        </authorList>
    </citation>
    <scope>NUCLEOTIDE SEQUENCE [LARGE SCALE GENOMIC DNA]</scope>
    <source>
        <strain evidence="2">cv. Yunnan</strain>
        <tissue evidence="1">Leaves</tissue>
    </source>
</reference>
<evidence type="ECO:0000313" key="1">
    <source>
        <dbReference type="EMBL" id="KAI3686560.1"/>
    </source>
</evidence>
<dbReference type="EMBL" id="CM042044">
    <property type="protein sequence ID" value="KAI3686560.1"/>
    <property type="molecule type" value="Genomic_DNA"/>
</dbReference>
<keyword evidence="2" id="KW-1185">Reference proteome</keyword>
<proteinExistence type="predicted"/>
<reference evidence="2" key="1">
    <citation type="journal article" date="2022" name="Mol. Ecol. Resour.">
        <title>The genomes of chicory, endive, great burdock and yacon provide insights into Asteraceae palaeo-polyploidization history and plant inulin production.</title>
        <authorList>
            <person name="Fan W."/>
            <person name="Wang S."/>
            <person name="Wang H."/>
            <person name="Wang A."/>
            <person name="Jiang F."/>
            <person name="Liu H."/>
            <person name="Zhao H."/>
            <person name="Xu D."/>
            <person name="Zhang Y."/>
        </authorList>
    </citation>
    <scope>NUCLEOTIDE SEQUENCE [LARGE SCALE GENOMIC DNA]</scope>
    <source>
        <strain evidence="2">cv. Yunnan</strain>
    </source>
</reference>
<name>A0ACB8YRD5_9ASTR</name>
<dbReference type="Proteomes" id="UP001056120">
    <property type="component" value="Linkage Group LG27"/>
</dbReference>
<protein>
    <submittedName>
        <fullName evidence="1">Uncharacterized protein</fullName>
    </submittedName>
</protein>
<sequence length="402" mass="47281">MKAKRLSKAQRFDLITTLPQAITETILCLLPIEEAARTSILSREWRYKWTKIPKLFFCQYTVKRPSGQPDDWWKHVSALEYARRKRYMRCKLFYAIHQVLLLRQDPIHEFTLSMDANKTDFEIDQIILHLSRNHTVKKLAFYFYDLSTYSLPLSFFSLHHLTDLDLEYCCFNHKPIFIGFGSLTRLSLNFISISRETLLHLLSNCPSLKTLCLILFEENFLGDEKPSMMELFKCLPVIEHLTTWCHTIPSLVQASVPGELPATLIHLKYVYIRQMCFVDGYGLLFLAVLTKCCPNLEKIKLVIDIDWDNEIDPVVLEEYSDVWLEHLNELKIGFYSNFKHELEFVKFILARSPNLKKVILTNLMVNKNEELEMLRSLLSAPRVSLVEIVVKNYYEDFLYNDD</sequence>
<gene>
    <name evidence="1" type="ORF">L1987_80239</name>
</gene>
<organism evidence="1 2">
    <name type="scientific">Smallanthus sonchifolius</name>
    <dbReference type="NCBI Taxonomy" id="185202"/>
    <lineage>
        <taxon>Eukaryota</taxon>
        <taxon>Viridiplantae</taxon>
        <taxon>Streptophyta</taxon>
        <taxon>Embryophyta</taxon>
        <taxon>Tracheophyta</taxon>
        <taxon>Spermatophyta</taxon>
        <taxon>Magnoliopsida</taxon>
        <taxon>eudicotyledons</taxon>
        <taxon>Gunneridae</taxon>
        <taxon>Pentapetalae</taxon>
        <taxon>asterids</taxon>
        <taxon>campanulids</taxon>
        <taxon>Asterales</taxon>
        <taxon>Asteraceae</taxon>
        <taxon>Asteroideae</taxon>
        <taxon>Heliantheae alliance</taxon>
        <taxon>Millerieae</taxon>
        <taxon>Smallanthus</taxon>
    </lineage>
</organism>